<keyword evidence="10" id="KW-1185">Reference proteome</keyword>
<dbReference type="Pfam" id="PF08240">
    <property type="entry name" value="ADH_N"/>
    <property type="match status" value="1"/>
</dbReference>
<name>A0A8J3VRD1_9ACTN</name>
<sequence length="376" mass="38997">MAAVLREPGAVDVRYDWPEPSCGPDEVIVAVRAVGLCGSDLAVFTGKRAVPTLPWVLGHEAVGDIVAVGDRVAGREVGQRVVVEPNYPCLDCPSCLAGATATCPRRRAVGISEPGALVERLAVPARFAWPVPASWPDEDLVCVEPMAVARSAVVRSGARAGVRCLVVGAGAQGLLVCQTLLAAGAVPYVTDPNPGRARLARGLGARDLAELDDAAMFPVVIETSGAPEALELAVFRAAPDGCVALIGQSSVPARLASFPIVQRRLTLRGCLIYDHPDDFASTIRALSQAPARPGSVVGARYPLAEAARALREAGQVAGKSWIALPRSEQPPAPPQQSSTVTAQSPSAAARPAAAPAHPSMAAAQPFETAHVEEEPR</sequence>
<dbReference type="SUPFAM" id="SSF51735">
    <property type="entry name" value="NAD(P)-binding Rossmann-fold domains"/>
    <property type="match status" value="1"/>
</dbReference>
<dbReference type="EMBL" id="BONZ01000039">
    <property type="protein sequence ID" value="GIH15987.1"/>
    <property type="molecule type" value="Genomic_DNA"/>
</dbReference>
<comment type="similarity">
    <text evidence="5">Belongs to the zinc-containing alcohol dehydrogenase family.</text>
</comment>
<evidence type="ECO:0000256" key="4">
    <source>
        <dbReference type="ARBA" id="ARBA00023002"/>
    </source>
</evidence>
<evidence type="ECO:0000313" key="9">
    <source>
        <dbReference type="EMBL" id="GIH15987.1"/>
    </source>
</evidence>
<dbReference type="InterPro" id="IPR050129">
    <property type="entry name" value="Zn_alcohol_dh"/>
</dbReference>
<dbReference type="Gene3D" id="3.90.180.10">
    <property type="entry name" value="Medium-chain alcohol dehydrogenases, catalytic domain"/>
    <property type="match status" value="1"/>
</dbReference>
<keyword evidence="2 5" id="KW-0479">Metal-binding</keyword>
<dbReference type="Gene3D" id="3.40.50.720">
    <property type="entry name" value="NAD(P)-binding Rossmann-like Domain"/>
    <property type="match status" value="1"/>
</dbReference>
<dbReference type="AlphaFoldDB" id="A0A8J3VRD1"/>
<evidence type="ECO:0000256" key="6">
    <source>
        <dbReference type="SAM" id="MobiDB-lite"/>
    </source>
</evidence>
<dbReference type="InterPro" id="IPR036291">
    <property type="entry name" value="NAD(P)-bd_dom_sf"/>
</dbReference>
<feature type="compositionally biased region" description="Low complexity" evidence="6">
    <location>
        <begin position="335"/>
        <end position="365"/>
    </location>
</feature>
<keyword evidence="3 5" id="KW-0862">Zinc</keyword>
<gene>
    <name evidence="9" type="ORF">Raf01_41590</name>
</gene>
<feature type="region of interest" description="Disordered" evidence="6">
    <location>
        <begin position="325"/>
        <end position="376"/>
    </location>
</feature>
<dbReference type="GO" id="GO:0008270">
    <property type="term" value="F:zinc ion binding"/>
    <property type="evidence" value="ECO:0007669"/>
    <property type="project" value="InterPro"/>
</dbReference>
<evidence type="ECO:0000256" key="5">
    <source>
        <dbReference type="RuleBase" id="RU361277"/>
    </source>
</evidence>
<dbReference type="GO" id="GO:0016491">
    <property type="term" value="F:oxidoreductase activity"/>
    <property type="evidence" value="ECO:0007669"/>
    <property type="project" value="UniProtKB-KW"/>
</dbReference>
<dbReference type="Pfam" id="PF00107">
    <property type="entry name" value="ADH_zinc_N"/>
    <property type="match status" value="1"/>
</dbReference>
<protein>
    <submittedName>
        <fullName evidence="9">Uncharacterized protein</fullName>
    </submittedName>
</protein>
<dbReference type="InterPro" id="IPR002328">
    <property type="entry name" value="ADH_Zn_CS"/>
</dbReference>
<comment type="cofactor">
    <cofactor evidence="1 5">
        <name>Zn(2+)</name>
        <dbReference type="ChEBI" id="CHEBI:29105"/>
    </cofactor>
</comment>
<evidence type="ECO:0000313" key="10">
    <source>
        <dbReference type="Proteomes" id="UP000642748"/>
    </source>
</evidence>
<evidence type="ECO:0000259" key="7">
    <source>
        <dbReference type="Pfam" id="PF00107"/>
    </source>
</evidence>
<feature type="domain" description="Alcohol dehydrogenase-like C-terminal" evidence="7">
    <location>
        <begin position="173"/>
        <end position="287"/>
    </location>
</feature>
<dbReference type="InterPro" id="IPR013154">
    <property type="entry name" value="ADH-like_N"/>
</dbReference>
<dbReference type="RefSeq" id="WP_239133789.1">
    <property type="nucleotide sequence ID" value="NZ_BONZ01000039.1"/>
</dbReference>
<evidence type="ECO:0000256" key="2">
    <source>
        <dbReference type="ARBA" id="ARBA00022723"/>
    </source>
</evidence>
<dbReference type="PROSITE" id="PS00059">
    <property type="entry name" value="ADH_ZINC"/>
    <property type="match status" value="1"/>
</dbReference>
<dbReference type="SUPFAM" id="SSF50129">
    <property type="entry name" value="GroES-like"/>
    <property type="match status" value="1"/>
</dbReference>
<dbReference type="InterPro" id="IPR013149">
    <property type="entry name" value="ADH-like_C"/>
</dbReference>
<dbReference type="PANTHER" id="PTHR43401:SF5">
    <property type="entry name" value="ALCOHOL DEHYDROGENASE-RELATED"/>
    <property type="match status" value="1"/>
</dbReference>
<proteinExistence type="inferred from homology"/>
<dbReference type="Proteomes" id="UP000642748">
    <property type="component" value="Unassembled WGS sequence"/>
</dbReference>
<organism evidence="9 10">
    <name type="scientific">Rugosimonospora africana</name>
    <dbReference type="NCBI Taxonomy" id="556532"/>
    <lineage>
        <taxon>Bacteria</taxon>
        <taxon>Bacillati</taxon>
        <taxon>Actinomycetota</taxon>
        <taxon>Actinomycetes</taxon>
        <taxon>Micromonosporales</taxon>
        <taxon>Micromonosporaceae</taxon>
        <taxon>Rugosimonospora</taxon>
    </lineage>
</organism>
<accession>A0A8J3VRD1</accession>
<evidence type="ECO:0000256" key="1">
    <source>
        <dbReference type="ARBA" id="ARBA00001947"/>
    </source>
</evidence>
<comment type="caution">
    <text evidence="9">The sequence shown here is derived from an EMBL/GenBank/DDBJ whole genome shotgun (WGS) entry which is preliminary data.</text>
</comment>
<dbReference type="PANTHER" id="PTHR43401">
    <property type="entry name" value="L-THREONINE 3-DEHYDROGENASE"/>
    <property type="match status" value="1"/>
</dbReference>
<dbReference type="InterPro" id="IPR011032">
    <property type="entry name" value="GroES-like_sf"/>
</dbReference>
<reference evidence="9" key="1">
    <citation type="submission" date="2021-01" db="EMBL/GenBank/DDBJ databases">
        <title>Whole genome shotgun sequence of Rugosimonospora africana NBRC 104875.</title>
        <authorList>
            <person name="Komaki H."/>
            <person name="Tamura T."/>
        </authorList>
    </citation>
    <scope>NUCLEOTIDE SEQUENCE</scope>
    <source>
        <strain evidence="9">NBRC 104875</strain>
    </source>
</reference>
<evidence type="ECO:0000259" key="8">
    <source>
        <dbReference type="Pfam" id="PF08240"/>
    </source>
</evidence>
<evidence type="ECO:0000256" key="3">
    <source>
        <dbReference type="ARBA" id="ARBA00022833"/>
    </source>
</evidence>
<feature type="domain" description="Alcohol dehydrogenase-like N-terminal" evidence="8">
    <location>
        <begin position="23"/>
        <end position="132"/>
    </location>
</feature>
<keyword evidence="4" id="KW-0560">Oxidoreductase</keyword>